<name>A0AA39TMI0_ARMTA</name>
<dbReference type="EMBL" id="JAUEPS010000006">
    <property type="protein sequence ID" value="KAK0464217.1"/>
    <property type="molecule type" value="Genomic_DNA"/>
</dbReference>
<dbReference type="Proteomes" id="UP001175211">
    <property type="component" value="Unassembled WGS sequence"/>
</dbReference>
<reference evidence="3" key="1">
    <citation type="submission" date="2023-06" db="EMBL/GenBank/DDBJ databases">
        <authorList>
            <consortium name="Lawrence Berkeley National Laboratory"/>
            <person name="Ahrendt S."/>
            <person name="Sahu N."/>
            <person name="Indic B."/>
            <person name="Wong-Bajracharya J."/>
            <person name="Merenyi Z."/>
            <person name="Ke H.-M."/>
            <person name="Monk M."/>
            <person name="Kocsube S."/>
            <person name="Drula E."/>
            <person name="Lipzen A."/>
            <person name="Balint B."/>
            <person name="Henrissat B."/>
            <person name="Andreopoulos B."/>
            <person name="Martin F.M."/>
            <person name="Harder C.B."/>
            <person name="Rigling D."/>
            <person name="Ford K.L."/>
            <person name="Foster G.D."/>
            <person name="Pangilinan J."/>
            <person name="Papanicolaou A."/>
            <person name="Barry K."/>
            <person name="LaButti K."/>
            <person name="Viragh M."/>
            <person name="Koriabine M."/>
            <person name="Yan M."/>
            <person name="Riley R."/>
            <person name="Champramary S."/>
            <person name="Plett K.L."/>
            <person name="Tsai I.J."/>
            <person name="Slot J."/>
            <person name="Sipos G."/>
            <person name="Plett J."/>
            <person name="Nagy L.G."/>
            <person name="Grigoriev I.V."/>
        </authorList>
    </citation>
    <scope>NUCLEOTIDE SEQUENCE</scope>
    <source>
        <strain evidence="3">CCBAS 213</strain>
    </source>
</reference>
<comment type="caution">
    <text evidence="3">The sequence shown here is derived from an EMBL/GenBank/DDBJ whole genome shotgun (WGS) entry which is preliminary data.</text>
</comment>
<protein>
    <submittedName>
        <fullName evidence="3">Uncharacterized protein</fullName>
    </submittedName>
</protein>
<keyword evidence="4" id="KW-1185">Reference proteome</keyword>
<keyword evidence="1" id="KW-0472">Membrane</keyword>
<sequence>QHAHVVNFFVFIGCLHGTNCIQTNNRPRWSCPHIGTLRLTAYYLSTVLPGALVIASCLFIRDLQASAMPAPILFYLCVLNYTESIITGKFRNRRN</sequence>
<feature type="non-terminal residue" evidence="3">
    <location>
        <position position="1"/>
    </location>
</feature>
<dbReference type="GeneID" id="85355438"/>
<dbReference type="AlphaFoldDB" id="A0AA39TMI0"/>
<dbReference type="RefSeq" id="XP_060335338.1">
    <property type="nucleotide sequence ID" value="XM_060471890.1"/>
</dbReference>
<proteinExistence type="predicted"/>
<evidence type="ECO:0000313" key="3">
    <source>
        <dbReference type="EMBL" id="KAK0464217.1"/>
    </source>
</evidence>
<evidence type="ECO:0000256" key="1">
    <source>
        <dbReference type="SAM" id="Phobius"/>
    </source>
</evidence>
<feature type="transmembrane region" description="Helical" evidence="1">
    <location>
        <begin position="42"/>
        <end position="60"/>
    </location>
</feature>
<accession>A0AA39TMI0</accession>
<keyword evidence="2" id="KW-0732">Signal</keyword>
<gene>
    <name evidence="3" type="ORF">EV420DRAFT_1515400</name>
</gene>
<keyword evidence="1" id="KW-1133">Transmembrane helix</keyword>
<feature type="signal peptide" evidence="2">
    <location>
        <begin position="1"/>
        <end position="20"/>
    </location>
</feature>
<feature type="non-terminal residue" evidence="3">
    <location>
        <position position="95"/>
    </location>
</feature>
<evidence type="ECO:0000256" key="2">
    <source>
        <dbReference type="SAM" id="SignalP"/>
    </source>
</evidence>
<feature type="chain" id="PRO_5041266195" evidence="2">
    <location>
        <begin position="21"/>
        <end position="95"/>
    </location>
</feature>
<organism evidence="3 4">
    <name type="scientific">Armillaria tabescens</name>
    <name type="common">Ringless honey mushroom</name>
    <name type="synonym">Agaricus tabescens</name>
    <dbReference type="NCBI Taxonomy" id="1929756"/>
    <lineage>
        <taxon>Eukaryota</taxon>
        <taxon>Fungi</taxon>
        <taxon>Dikarya</taxon>
        <taxon>Basidiomycota</taxon>
        <taxon>Agaricomycotina</taxon>
        <taxon>Agaricomycetes</taxon>
        <taxon>Agaricomycetidae</taxon>
        <taxon>Agaricales</taxon>
        <taxon>Marasmiineae</taxon>
        <taxon>Physalacriaceae</taxon>
        <taxon>Desarmillaria</taxon>
    </lineage>
</organism>
<keyword evidence="1" id="KW-0812">Transmembrane</keyword>
<evidence type="ECO:0000313" key="4">
    <source>
        <dbReference type="Proteomes" id="UP001175211"/>
    </source>
</evidence>